<evidence type="ECO:0000313" key="4">
    <source>
        <dbReference type="EMBL" id="UNI19150.1"/>
    </source>
</evidence>
<comment type="similarity">
    <text evidence="2">Belongs to the metallo-dependent hydrolases superfamily. Peptidase M19 family.</text>
</comment>
<comment type="cofactor">
    <cofactor evidence="2">
        <name>Zn(2+)</name>
        <dbReference type="ChEBI" id="CHEBI:29105"/>
    </cofactor>
</comment>
<keyword evidence="3" id="KW-1133">Transmembrane helix</keyword>
<dbReference type="Proteomes" id="UP000829364">
    <property type="component" value="Chromosome 4"/>
</dbReference>
<keyword evidence="1 2" id="KW-0224">Dipeptidase</keyword>
<dbReference type="EC" id="3.4.13.19" evidence="2"/>
<dbReference type="PROSITE" id="PS51365">
    <property type="entry name" value="RENAL_DIPEPTIDASE_2"/>
    <property type="match status" value="1"/>
</dbReference>
<dbReference type="KEGG" id="ptkz:JDV02_005360"/>
<dbReference type="GO" id="GO:0070573">
    <property type="term" value="F:metallodipeptidase activity"/>
    <property type="evidence" value="ECO:0007669"/>
    <property type="project" value="InterPro"/>
</dbReference>
<keyword evidence="5" id="KW-1185">Reference proteome</keyword>
<dbReference type="PANTHER" id="PTHR10443:SF12">
    <property type="entry name" value="DIPEPTIDASE"/>
    <property type="match status" value="1"/>
</dbReference>
<evidence type="ECO:0000256" key="1">
    <source>
        <dbReference type="ARBA" id="ARBA00022997"/>
    </source>
</evidence>
<evidence type="ECO:0000256" key="3">
    <source>
        <dbReference type="SAM" id="Phobius"/>
    </source>
</evidence>
<dbReference type="RefSeq" id="XP_047842631.1">
    <property type="nucleotide sequence ID" value="XM_047986648.1"/>
</dbReference>
<dbReference type="GO" id="GO:0006508">
    <property type="term" value="P:proteolysis"/>
    <property type="evidence" value="ECO:0007669"/>
    <property type="project" value="UniProtKB-KW"/>
</dbReference>
<comment type="catalytic activity">
    <reaction evidence="2">
        <text>an L-aminoacyl-L-amino acid + H2O = 2 an L-alpha-amino acid</text>
        <dbReference type="Rhea" id="RHEA:48940"/>
        <dbReference type="ChEBI" id="CHEBI:15377"/>
        <dbReference type="ChEBI" id="CHEBI:59869"/>
        <dbReference type="ChEBI" id="CHEBI:77460"/>
        <dbReference type="EC" id="3.4.13.19"/>
    </reaction>
</comment>
<keyword evidence="2" id="KW-0482">Metalloprotease</keyword>
<keyword evidence="3" id="KW-0812">Transmembrane</keyword>
<dbReference type="InterPro" id="IPR032466">
    <property type="entry name" value="Metal_Hydrolase"/>
</dbReference>
<reference evidence="4" key="1">
    <citation type="submission" date="2021-11" db="EMBL/GenBank/DDBJ databases">
        <title>Purpureocillium_takamizusanense_genome.</title>
        <authorList>
            <person name="Nguyen N.-H."/>
        </authorList>
    </citation>
    <scope>NUCLEOTIDE SEQUENCE</scope>
    <source>
        <strain evidence="4">PT3</strain>
    </source>
</reference>
<keyword evidence="3" id="KW-0472">Membrane</keyword>
<feature type="transmembrane region" description="Helical" evidence="3">
    <location>
        <begin position="34"/>
        <end position="56"/>
    </location>
</feature>
<evidence type="ECO:0000256" key="2">
    <source>
        <dbReference type="RuleBase" id="RU341113"/>
    </source>
</evidence>
<gene>
    <name evidence="4" type="ORF">JDV02_005360</name>
</gene>
<dbReference type="SUPFAM" id="SSF51556">
    <property type="entry name" value="Metallo-dependent hydrolases"/>
    <property type="match status" value="1"/>
</dbReference>
<protein>
    <recommendedName>
        <fullName evidence="2">Dipeptidase</fullName>
        <ecNumber evidence="2">3.4.13.19</ecNumber>
    </recommendedName>
</protein>
<dbReference type="InterPro" id="IPR008257">
    <property type="entry name" value="Pept_M19"/>
</dbReference>
<keyword evidence="2" id="KW-0645">Protease</keyword>
<dbReference type="Gene3D" id="3.20.20.140">
    <property type="entry name" value="Metal-dependent hydrolases"/>
    <property type="match status" value="1"/>
</dbReference>
<dbReference type="GeneID" id="72067309"/>
<keyword evidence="2 4" id="KW-0378">Hydrolase</keyword>
<evidence type="ECO:0000313" key="5">
    <source>
        <dbReference type="Proteomes" id="UP000829364"/>
    </source>
</evidence>
<dbReference type="GO" id="GO:0046872">
    <property type="term" value="F:metal ion binding"/>
    <property type="evidence" value="ECO:0007669"/>
    <property type="project" value="UniProtKB-UniRule"/>
</dbReference>
<dbReference type="Pfam" id="PF01244">
    <property type="entry name" value="Peptidase_M19"/>
    <property type="match status" value="1"/>
</dbReference>
<sequence length="455" mass="50173">MVAESKSGSSMADGPLYVESQQLKPARRFSPTKFVFCVIFVLVFGGILNRPAVHYYHGASNHVCQKFMSVDQRAHRILRKNPLIDGHIDLAIAFRLFYGNRIDNAEFLESFRNGTTPGQVDLYRLRKGQAGGAFWSVFAPCPEDALSEDQLGPIVQYTLDQIDVTARALGSFPNDFAQKPNSASALRAFRQGKIISPTGVEGLHQIGNSAANLRLFHDLGVRYATLTHNCHNKYADAAVVEHPFGKSKPHWGGVSADGRKMVYEMNRIGMIVDLSHVSDDTMIDVLGGKDDWEGSKAPVIFSHSSAWSICPHPRNVKDHVLDLVKKRNSLVMVNIYPGFISCKDVGNQNGLPETDHEHANLDQIVKHILHIGDRIGYDHVGIGTDFDGIEELPEGFRDVSNYPDLVAALLKAGVSDADAAKIVGRNLLRVWREVDTVSARMKAKGAPVLEDNVKV</sequence>
<name>A0A9Q8QGC4_9HYPO</name>
<dbReference type="EMBL" id="CP086357">
    <property type="protein sequence ID" value="UNI19150.1"/>
    <property type="molecule type" value="Genomic_DNA"/>
</dbReference>
<organism evidence="4 5">
    <name type="scientific">Purpureocillium takamizusanense</name>
    <dbReference type="NCBI Taxonomy" id="2060973"/>
    <lineage>
        <taxon>Eukaryota</taxon>
        <taxon>Fungi</taxon>
        <taxon>Dikarya</taxon>
        <taxon>Ascomycota</taxon>
        <taxon>Pezizomycotina</taxon>
        <taxon>Sordariomycetes</taxon>
        <taxon>Hypocreomycetidae</taxon>
        <taxon>Hypocreales</taxon>
        <taxon>Ophiocordycipitaceae</taxon>
        <taxon>Purpureocillium</taxon>
    </lineage>
</organism>
<keyword evidence="2" id="KW-0479">Metal-binding</keyword>
<dbReference type="CDD" id="cd01301">
    <property type="entry name" value="rDP_like"/>
    <property type="match status" value="1"/>
</dbReference>
<dbReference type="OrthoDB" id="445695at2759"/>
<dbReference type="PANTHER" id="PTHR10443">
    <property type="entry name" value="MICROSOMAL DIPEPTIDASE"/>
    <property type="match status" value="1"/>
</dbReference>
<keyword evidence="2" id="KW-0862">Zinc</keyword>
<dbReference type="AlphaFoldDB" id="A0A9Q8QGC4"/>
<accession>A0A9Q8QGC4</accession>
<proteinExistence type="inferred from homology"/>